<dbReference type="Proteomes" id="UP000536534">
    <property type="component" value="Unassembled WGS sequence"/>
</dbReference>
<keyword evidence="2" id="KW-0808">Transferase</keyword>
<protein>
    <submittedName>
        <fullName evidence="2">Polysaccharide pyruvyl transferase family protein</fullName>
    </submittedName>
</protein>
<sequence>MFTGLASRDLRAFDGHRVRALADVLADHAREAADFVHVGGELLTTTAWEAAVMLQSSQAARAVVAACDRQPIAREAWARRVLDCPRRLPYLVSAGALPPRWRVHFDAVGGSGFAGLAAELQAEALAALRGAATFSVRDRVTRDALAAAGLDARLVPDPAQRTRERFGQLIEARTAAGELAALRARMPDWIAVQIAAAWGDDATLARLAQAVVGLARDRGTGVVLFRAGLAPWHDDGEVLDRLAAQIAVAAPALPLARLASVAVFDICGLLAQARGYLGTSLHGWIVARSFGVPARCLVEGAGAKAACYIDTWNPDVVPGWVTLDGLERGEGTFDEA</sequence>
<dbReference type="Pfam" id="PF04230">
    <property type="entry name" value="PS_pyruv_trans"/>
    <property type="match status" value="1"/>
</dbReference>
<evidence type="ECO:0000313" key="2">
    <source>
        <dbReference type="EMBL" id="NLF53758.1"/>
    </source>
</evidence>
<evidence type="ECO:0000259" key="1">
    <source>
        <dbReference type="Pfam" id="PF04230"/>
    </source>
</evidence>
<comment type="caution">
    <text evidence="2">The sequence shown here is derived from an EMBL/GenBank/DDBJ whole genome shotgun (WGS) entry which is preliminary data.</text>
</comment>
<gene>
    <name evidence="2" type="ORF">GX576_05045</name>
</gene>
<dbReference type="AlphaFoldDB" id="A0A7X7R7W5"/>
<proteinExistence type="predicted"/>
<evidence type="ECO:0000313" key="3">
    <source>
        <dbReference type="Proteomes" id="UP000536534"/>
    </source>
</evidence>
<dbReference type="GO" id="GO:0016740">
    <property type="term" value="F:transferase activity"/>
    <property type="evidence" value="ECO:0007669"/>
    <property type="project" value="UniProtKB-KW"/>
</dbReference>
<dbReference type="EMBL" id="JAAYYV010000132">
    <property type="protein sequence ID" value="NLF53758.1"/>
    <property type="molecule type" value="Genomic_DNA"/>
</dbReference>
<accession>A0A7X7R7W5</accession>
<organism evidence="2 3">
    <name type="scientific">Thauera phenolivorans</name>
    <dbReference type="NCBI Taxonomy" id="1792543"/>
    <lineage>
        <taxon>Bacteria</taxon>
        <taxon>Pseudomonadati</taxon>
        <taxon>Pseudomonadota</taxon>
        <taxon>Betaproteobacteria</taxon>
        <taxon>Rhodocyclales</taxon>
        <taxon>Zoogloeaceae</taxon>
        <taxon>Thauera</taxon>
    </lineage>
</organism>
<feature type="domain" description="Polysaccharide pyruvyl transferase" evidence="1">
    <location>
        <begin position="124"/>
        <end position="297"/>
    </location>
</feature>
<name>A0A7X7R7W5_9RHOO</name>
<dbReference type="InterPro" id="IPR007345">
    <property type="entry name" value="Polysacch_pyruvyl_Trfase"/>
</dbReference>
<reference evidence="2 3" key="1">
    <citation type="journal article" date="2020" name="Biotechnol. Biofuels">
        <title>New insights from the biogas microbiome by comprehensive genome-resolved metagenomics of nearly 1600 species originating from multiple anaerobic digesters.</title>
        <authorList>
            <person name="Campanaro S."/>
            <person name="Treu L."/>
            <person name="Rodriguez-R L.M."/>
            <person name="Kovalovszki A."/>
            <person name="Ziels R.M."/>
            <person name="Maus I."/>
            <person name="Zhu X."/>
            <person name="Kougias P.G."/>
            <person name="Basile A."/>
            <person name="Luo G."/>
            <person name="Schluter A."/>
            <person name="Konstantinidis K.T."/>
            <person name="Angelidaki I."/>
        </authorList>
    </citation>
    <scope>NUCLEOTIDE SEQUENCE [LARGE SCALE GENOMIC DNA]</scope>
    <source>
        <strain evidence="2">AS06rmzACSIP_256</strain>
    </source>
</reference>